<dbReference type="Ensembl" id="ENSOSUT00000012250.1">
    <property type="protein sequence ID" value="ENSOSUP00000011842.1"/>
    <property type="gene ID" value="ENSOSUG00000008555.1"/>
</dbReference>
<dbReference type="GO" id="GO:0045087">
    <property type="term" value="P:innate immune response"/>
    <property type="evidence" value="ECO:0007669"/>
    <property type="project" value="TreeGrafter"/>
</dbReference>
<evidence type="ECO:0000313" key="3">
    <source>
        <dbReference type="Proteomes" id="UP000694552"/>
    </source>
</evidence>
<dbReference type="Proteomes" id="UP000694552">
    <property type="component" value="Unplaced"/>
</dbReference>
<proteinExistence type="predicted"/>
<dbReference type="InterPro" id="IPR046448">
    <property type="entry name" value="ECSIT_N"/>
</dbReference>
<protein>
    <recommendedName>
        <fullName evidence="1">ECSIT N-terminal domain-containing protein</fullName>
    </recommendedName>
</protein>
<name>A0A8C8EAF2_9STRI</name>
<reference evidence="2" key="2">
    <citation type="submission" date="2025-09" db="UniProtKB">
        <authorList>
            <consortium name="Ensembl"/>
        </authorList>
    </citation>
    <scope>IDENTIFICATION</scope>
</reference>
<evidence type="ECO:0000259" key="1">
    <source>
        <dbReference type="Pfam" id="PF06239"/>
    </source>
</evidence>
<dbReference type="GO" id="GO:0007178">
    <property type="term" value="P:cell surface receptor protein serine/threonine kinase signaling pathway"/>
    <property type="evidence" value="ECO:0007669"/>
    <property type="project" value="TreeGrafter"/>
</dbReference>
<dbReference type="InterPro" id="IPR010418">
    <property type="entry name" value="ECSIT"/>
</dbReference>
<dbReference type="GO" id="GO:0005739">
    <property type="term" value="C:mitochondrion"/>
    <property type="evidence" value="ECO:0007669"/>
    <property type="project" value="TreeGrafter"/>
</dbReference>
<dbReference type="Pfam" id="PF06239">
    <property type="entry name" value="ECSIT_N"/>
    <property type="match status" value="1"/>
</dbReference>
<feature type="domain" description="ECSIT N-terminal" evidence="1">
    <location>
        <begin position="1"/>
        <end position="132"/>
    </location>
</feature>
<organism evidence="2 3">
    <name type="scientific">Otus sunia</name>
    <name type="common">Oriental scops-owl</name>
    <dbReference type="NCBI Taxonomy" id="257818"/>
    <lineage>
        <taxon>Eukaryota</taxon>
        <taxon>Metazoa</taxon>
        <taxon>Chordata</taxon>
        <taxon>Craniata</taxon>
        <taxon>Vertebrata</taxon>
        <taxon>Euteleostomi</taxon>
        <taxon>Archelosauria</taxon>
        <taxon>Archosauria</taxon>
        <taxon>Dinosauria</taxon>
        <taxon>Saurischia</taxon>
        <taxon>Theropoda</taxon>
        <taxon>Coelurosauria</taxon>
        <taxon>Aves</taxon>
        <taxon>Neognathae</taxon>
        <taxon>Neoaves</taxon>
        <taxon>Telluraves</taxon>
        <taxon>Strigiformes</taxon>
        <taxon>Strigidae</taxon>
        <taxon>Otus</taxon>
    </lineage>
</organism>
<evidence type="ECO:0000313" key="2">
    <source>
        <dbReference type="Ensembl" id="ENSOSUP00000011842.1"/>
    </source>
</evidence>
<sequence length="211" mass="23037">MPALGVARQREAYHRLLRLLPRGPWVPRGSFQRMLAPFPRQQECGLQILEQMERYGVVPDAETRFLLLGVFGPRSRPVRKCQRLLYWLPRMRHVDPHPLPQLLPPSGLATARLGLHRIANDPDARVTVYQVGHGDRHGDGGHSRGARGQGMWGWGCWGTQGDVGVLGDTGMWGHGDGQTEGGGPVSLSGGMGWGWGGTGTSPHHQLGGTRG</sequence>
<reference evidence="2" key="1">
    <citation type="submission" date="2025-08" db="UniProtKB">
        <authorList>
            <consortium name="Ensembl"/>
        </authorList>
    </citation>
    <scope>IDENTIFICATION</scope>
</reference>
<dbReference type="AlphaFoldDB" id="A0A8C8EAF2"/>
<keyword evidence="3" id="KW-1185">Reference proteome</keyword>
<dbReference type="PANTHER" id="PTHR13113">
    <property type="entry name" value="ECSIT EVOLUTIONARILY CONSERVED SIGNALING INTERMEDIATE IN TOLL PATHWAYS"/>
    <property type="match status" value="1"/>
</dbReference>
<accession>A0A8C8EAF2</accession>
<dbReference type="PANTHER" id="PTHR13113:SF1">
    <property type="entry name" value="EVOLUTIONARILY CONSERVED SIGNALING INTERMEDIATE IN TOLL PATHWAY, MITOCHONDRIAL"/>
    <property type="match status" value="1"/>
</dbReference>